<dbReference type="InterPro" id="IPR058240">
    <property type="entry name" value="rSAM_sf"/>
</dbReference>
<dbReference type="GO" id="GO:0046872">
    <property type="term" value="F:metal ion binding"/>
    <property type="evidence" value="ECO:0007669"/>
    <property type="project" value="UniProtKB-KW"/>
</dbReference>
<sequence length="233" mass="26782">MKNIRIKGFQGVTLLDYPDKVASTIFLGGCNFKCPFCHNPELIDNRGEDIEEDFLFSELLRRRNFIEGICITGGEPLLFDEVIDFIKALKRETGKLIKIDTNGYNPVLLKKIIELNIVDYIAMDVKTSLKKYYIAAGVNVDEEKIKTSIDSIIASNIDYEFRTTVVPEIVQSEDIREIGSLVNGAKKISLQQFRAQKTYNEEFQKLKPYKPEELKRFRDILSQFVDKIDIRGV</sequence>
<dbReference type="SFLD" id="SFLDG01094">
    <property type="entry name" value="Uncharacterised_Radical_SAM_Su"/>
    <property type="match status" value="1"/>
</dbReference>
<dbReference type="PANTHER" id="PTHR30352:SF13">
    <property type="entry name" value="GLYCYL-RADICAL ENZYME ACTIVATING ENZYME YJJW-RELATED"/>
    <property type="match status" value="1"/>
</dbReference>
<dbReference type="Pfam" id="PF04055">
    <property type="entry name" value="Radical_SAM"/>
    <property type="match status" value="1"/>
</dbReference>
<dbReference type="SUPFAM" id="SSF102114">
    <property type="entry name" value="Radical SAM enzymes"/>
    <property type="match status" value="1"/>
</dbReference>
<name>A0A350HBL3_UNCW3</name>
<dbReference type="InterPro" id="IPR034457">
    <property type="entry name" value="Organic_radical-activating"/>
</dbReference>
<dbReference type="PANTHER" id="PTHR30352">
    <property type="entry name" value="PYRUVATE FORMATE-LYASE-ACTIVATING ENZYME"/>
    <property type="match status" value="1"/>
</dbReference>
<accession>A0A350HBL3</accession>
<evidence type="ECO:0000313" key="8">
    <source>
        <dbReference type="EMBL" id="HAV92929.1"/>
    </source>
</evidence>
<evidence type="ECO:0000256" key="5">
    <source>
        <dbReference type="ARBA" id="ARBA00023004"/>
    </source>
</evidence>
<organism evidence="8 9">
    <name type="scientific">candidate division WOR-3 bacterium</name>
    <dbReference type="NCBI Taxonomy" id="2052148"/>
    <lineage>
        <taxon>Bacteria</taxon>
        <taxon>Bacteria division WOR-3</taxon>
    </lineage>
</organism>
<dbReference type="Proteomes" id="UP000264062">
    <property type="component" value="Unassembled WGS sequence"/>
</dbReference>
<reference evidence="8 9" key="1">
    <citation type="journal article" date="2018" name="Nat. Biotechnol.">
        <title>A standardized bacterial taxonomy based on genome phylogeny substantially revises the tree of life.</title>
        <authorList>
            <person name="Parks D.H."/>
            <person name="Chuvochina M."/>
            <person name="Waite D.W."/>
            <person name="Rinke C."/>
            <person name="Skarshewski A."/>
            <person name="Chaumeil P.A."/>
            <person name="Hugenholtz P."/>
        </authorList>
    </citation>
    <scope>NUCLEOTIDE SEQUENCE [LARGE SCALE GENOMIC DNA]</scope>
    <source>
        <strain evidence="8">UBA9956</strain>
    </source>
</reference>
<evidence type="ECO:0000313" key="9">
    <source>
        <dbReference type="Proteomes" id="UP000264062"/>
    </source>
</evidence>
<dbReference type="NCBIfam" id="TIGR02495">
    <property type="entry name" value="NrdG2"/>
    <property type="match status" value="1"/>
</dbReference>
<evidence type="ECO:0000256" key="3">
    <source>
        <dbReference type="ARBA" id="ARBA00022691"/>
    </source>
</evidence>
<keyword evidence="6" id="KW-0411">Iron-sulfur</keyword>
<keyword evidence="4" id="KW-0479">Metal-binding</keyword>
<evidence type="ECO:0000256" key="2">
    <source>
        <dbReference type="ARBA" id="ARBA00022485"/>
    </source>
</evidence>
<keyword evidence="5" id="KW-0408">Iron</keyword>
<keyword evidence="3" id="KW-0949">S-adenosyl-L-methionine</keyword>
<dbReference type="EMBL" id="DMZY01000207">
    <property type="protein sequence ID" value="HAV92929.1"/>
    <property type="molecule type" value="Genomic_DNA"/>
</dbReference>
<dbReference type="GO" id="GO:0003824">
    <property type="term" value="F:catalytic activity"/>
    <property type="evidence" value="ECO:0007669"/>
    <property type="project" value="InterPro"/>
</dbReference>
<dbReference type="CDD" id="cd01335">
    <property type="entry name" value="Radical_SAM"/>
    <property type="match status" value="1"/>
</dbReference>
<dbReference type="InterPro" id="IPR007197">
    <property type="entry name" value="rSAM"/>
</dbReference>
<gene>
    <name evidence="8" type="ORF">DCW38_07110</name>
</gene>
<proteinExistence type="predicted"/>
<evidence type="ECO:0000256" key="6">
    <source>
        <dbReference type="ARBA" id="ARBA00023014"/>
    </source>
</evidence>
<evidence type="ECO:0000256" key="1">
    <source>
        <dbReference type="ARBA" id="ARBA00001966"/>
    </source>
</evidence>
<evidence type="ECO:0000256" key="4">
    <source>
        <dbReference type="ARBA" id="ARBA00022723"/>
    </source>
</evidence>
<keyword evidence="2" id="KW-0004">4Fe-4S</keyword>
<dbReference type="AlphaFoldDB" id="A0A350HBL3"/>
<comment type="caution">
    <text evidence="8">The sequence shown here is derived from an EMBL/GenBank/DDBJ whole genome shotgun (WGS) entry which is preliminary data.</text>
</comment>
<dbReference type="InterPro" id="IPR012840">
    <property type="entry name" value="NrdG2"/>
</dbReference>
<evidence type="ECO:0000259" key="7">
    <source>
        <dbReference type="PROSITE" id="PS51918"/>
    </source>
</evidence>
<dbReference type="PROSITE" id="PS51918">
    <property type="entry name" value="RADICAL_SAM"/>
    <property type="match status" value="1"/>
</dbReference>
<dbReference type="GO" id="GO:0051539">
    <property type="term" value="F:4 iron, 4 sulfur cluster binding"/>
    <property type="evidence" value="ECO:0007669"/>
    <property type="project" value="UniProtKB-KW"/>
</dbReference>
<dbReference type="SFLD" id="SFLDS00029">
    <property type="entry name" value="Radical_SAM"/>
    <property type="match status" value="1"/>
</dbReference>
<feature type="domain" description="Radical SAM core" evidence="7">
    <location>
        <begin position="16"/>
        <end position="231"/>
    </location>
</feature>
<comment type="cofactor">
    <cofactor evidence="1">
        <name>[4Fe-4S] cluster</name>
        <dbReference type="ChEBI" id="CHEBI:49883"/>
    </cofactor>
</comment>
<dbReference type="InterPro" id="IPR013785">
    <property type="entry name" value="Aldolase_TIM"/>
</dbReference>
<dbReference type="Gene3D" id="3.20.20.70">
    <property type="entry name" value="Aldolase class I"/>
    <property type="match status" value="1"/>
</dbReference>
<protein>
    <submittedName>
        <fullName evidence="8">Anaerobic ribonucleoside-triphosphate reductase activating protein</fullName>
    </submittedName>
</protein>